<dbReference type="Proteomes" id="UP001054945">
    <property type="component" value="Unassembled WGS sequence"/>
</dbReference>
<evidence type="ECO:0000313" key="2">
    <source>
        <dbReference type="Proteomes" id="UP001054945"/>
    </source>
</evidence>
<reference evidence="1 2" key="1">
    <citation type="submission" date="2021-06" db="EMBL/GenBank/DDBJ databases">
        <title>Caerostris extrusa draft genome.</title>
        <authorList>
            <person name="Kono N."/>
            <person name="Arakawa K."/>
        </authorList>
    </citation>
    <scope>NUCLEOTIDE SEQUENCE [LARGE SCALE GENOMIC DNA]</scope>
</reference>
<sequence>MQIFPITQRAVICIQLGTAKHRRFGGLMQIGFPFFLFEREKESWRINGTGKAPEMGKPRCHVKGEKGFLTSSFCS</sequence>
<organism evidence="1 2">
    <name type="scientific">Caerostris extrusa</name>
    <name type="common">Bark spider</name>
    <name type="synonym">Caerostris bankana</name>
    <dbReference type="NCBI Taxonomy" id="172846"/>
    <lineage>
        <taxon>Eukaryota</taxon>
        <taxon>Metazoa</taxon>
        <taxon>Ecdysozoa</taxon>
        <taxon>Arthropoda</taxon>
        <taxon>Chelicerata</taxon>
        <taxon>Arachnida</taxon>
        <taxon>Araneae</taxon>
        <taxon>Araneomorphae</taxon>
        <taxon>Entelegynae</taxon>
        <taxon>Araneoidea</taxon>
        <taxon>Araneidae</taxon>
        <taxon>Caerostris</taxon>
    </lineage>
</organism>
<evidence type="ECO:0000313" key="1">
    <source>
        <dbReference type="EMBL" id="GIY97374.1"/>
    </source>
</evidence>
<proteinExistence type="predicted"/>
<gene>
    <name evidence="1" type="ORF">CEXT_617191</name>
</gene>
<accession>A0AAV4XRM2</accession>
<name>A0AAV4XRM2_CAEEX</name>
<dbReference type="AlphaFoldDB" id="A0AAV4XRM2"/>
<dbReference type="EMBL" id="BPLR01018153">
    <property type="protein sequence ID" value="GIY97374.1"/>
    <property type="molecule type" value="Genomic_DNA"/>
</dbReference>
<comment type="caution">
    <text evidence="1">The sequence shown here is derived from an EMBL/GenBank/DDBJ whole genome shotgun (WGS) entry which is preliminary data.</text>
</comment>
<protein>
    <submittedName>
        <fullName evidence="1">Uncharacterized protein</fullName>
    </submittedName>
</protein>
<keyword evidence="2" id="KW-1185">Reference proteome</keyword>